<dbReference type="GO" id="GO:0016887">
    <property type="term" value="F:ATP hydrolysis activity"/>
    <property type="evidence" value="ECO:0007669"/>
    <property type="project" value="TreeGrafter"/>
</dbReference>
<dbReference type="PANTHER" id="PTHR30258:SF1">
    <property type="entry name" value="PROTEIN TRANSPORT PROTEIN HOFB HOMOLOG"/>
    <property type="match status" value="1"/>
</dbReference>
<feature type="compositionally biased region" description="Basic and acidic residues" evidence="4">
    <location>
        <begin position="15"/>
        <end position="28"/>
    </location>
</feature>
<keyword evidence="2" id="KW-0547">Nucleotide-binding</keyword>
<proteinExistence type="inferred from homology"/>
<keyword evidence="3" id="KW-0067">ATP-binding</keyword>
<evidence type="ECO:0000313" key="7">
    <source>
        <dbReference type="Proteomes" id="UP000320176"/>
    </source>
</evidence>
<dbReference type="Proteomes" id="UP000320176">
    <property type="component" value="Unassembled WGS sequence"/>
</dbReference>
<dbReference type="RefSeq" id="WP_146522893.1">
    <property type="nucleotide sequence ID" value="NZ_CP151726.1"/>
</dbReference>
<feature type="domain" description="Bacterial type II secretion system protein E" evidence="5">
    <location>
        <begin position="232"/>
        <end position="246"/>
    </location>
</feature>
<dbReference type="OrthoDB" id="244550at2"/>
<dbReference type="FunFam" id="3.40.50.300:FF:000398">
    <property type="entry name" value="Type IV pilus assembly ATPase PilB"/>
    <property type="match status" value="1"/>
</dbReference>
<dbReference type="Gene3D" id="3.40.50.300">
    <property type="entry name" value="P-loop containing nucleotide triphosphate hydrolases"/>
    <property type="match status" value="1"/>
</dbReference>
<comment type="caution">
    <text evidence="6">The sequence shown here is derived from an EMBL/GenBank/DDBJ whole genome shotgun (WGS) entry which is preliminary data.</text>
</comment>
<evidence type="ECO:0000256" key="3">
    <source>
        <dbReference type="ARBA" id="ARBA00022840"/>
    </source>
</evidence>
<dbReference type="Pfam" id="PF00437">
    <property type="entry name" value="T2SSE"/>
    <property type="match status" value="1"/>
</dbReference>
<evidence type="ECO:0000256" key="2">
    <source>
        <dbReference type="ARBA" id="ARBA00022741"/>
    </source>
</evidence>
<evidence type="ECO:0000313" key="6">
    <source>
        <dbReference type="EMBL" id="TWT93274.1"/>
    </source>
</evidence>
<gene>
    <name evidence="6" type="primary">epsE_10</name>
    <name evidence="6" type="ORF">Pla52n_59340</name>
</gene>
<dbReference type="PROSITE" id="PS00662">
    <property type="entry name" value="T2SP_E"/>
    <property type="match status" value="1"/>
</dbReference>
<accession>A0A5C6A0C6</accession>
<organism evidence="6 7">
    <name type="scientific">Stieleria varia</name>
    <dbReference type="NCBI Taxonomy" id="2528005"/>
    <lineage>
        <taxon>Bacteria</taxon>
        <taxon>Pseudomonadati</taxon>
        <taxon>Planctomycetota</taxon>
        <taxon>Planctomycetia</taxon>
        <taxon>Pirellulales</taxon>
        <taxon>Pirellulaceae</taxon>
        <taxon>Stieleria</taxon>
    </lineage>
</organism>
<dbReference type="InterPro" id="IPR001482">
    <property type="entry name" value="T2SS/T4SS_dom"/>
</dbReference>
<dbReference type="InterPro" id="IPR027417">
    <property type="entry name" value="P-loop_NTPase"/>
</dbReference>
<name>A0A5C6A0C6_9BACT</name>
<dbReference type="SUPFAM" id="SSF52540">
    <property type="entry name" value="P-loop containing nucleoside triphosphate hydrolases"/>
    <property type="match status" value="1"/>
</dbReference>
<dbReference type="Gene3D" id="3.30.450.90">
    <property type="match status" value="1"/>
</dbReference>
<dbReference type="GO" id="GO:0005524">
    <property type="term" value="F:ATP binding"/>
    <property type="evidence" value="ECO:0007669"/>
    <property type="project" value="UniProtKB-KW"/>
</dbReference>
<evidence type="ECO:0000259" key="5">
    <source>
        <dbReference type="PROSITE" id="PS00662"/>
    </source>
</evidence>
<dbReference type="EMBL" id="SJPN01000009">
    <property type="protein sequence ID" value="TWT93274.1"/>
    <property type="molecule type" value="Genomic_DNA"/>
</dbReference>
<protein>
    <submittedName>
        <fullName evidence="6">Type II secretion system protein E</fullName>
    </submittedName>
</protein>
<feature type="region of interest" description="Disordered" evidence="4">
    <location>
        <begin position="1"/>
        <end position="28"/>
    </location>
</feature>
<evidence type="ECO:0000256" key="4">
    <source>
        <dbReference type="SAM" id="MobiDB-lite"/>
    </source>
</evidence>
<evidence type="ECO:0000256" key="1">
    <source>
        <dbReference type="ARBA" id="ARBA00006611"/>
    </source>
</evidence>
<dbReference type="PANTHER" id="PTHR30258">
    <property type="entry name" value="TYPE II SECRETION SYSTEM PROTEIN GSPE-RELATED"/>
    <property type="match status" value="1"/>
</dbReference>
<keyword evidence="7" id="KW-1185">Reference proteome</keyword>
<dbReference type="GO" id="GO:0005886">
    <property type="term" value="C:plasma membrane"/>
    <property type="evidence" value="ECO:0007669"/>
    <property type="project" value="TreeGrafter"/>
</dbReference>
<dbReference type="CDD" id="cd01129">
    <property type="entry name" value="PulE-GspE-like"/>
    <property type="match status" value="1"/>
</dbReference>
<comment type="similarity">
    <text evidence="1">Belongs to the GSP E family.</text>
</comment>
<reference evidence="6 7" key="1">
    <citation type="submission" date="2019-02" db="EMBL/GenBank/DDBJ databases">
        <title>Deep-cultivation of Planctomycetes and their phenomic and genomic characterization uncovers novel biology.</title>
        <authorList>
            <person name="Wiegand S."/>
            <person name="Jogler M."/>
            <person name="Boedeker C."/>
            <person name="Pinto D."/>
            <person name="Vollmers J."/>
            <person name="Rivas-Marin E."/>
            <person name="Kohn T."/>
            <person name="Peeters S.H."/>
            <person name="Heuer A."/>
            <person name="Rast P."/>
            <person name="Oberbeckmann S."/>
            <person name="Bunk B."/>
            <person name="Jeske O."/>
            <person name="Meyerdierks A."/>
            <person name="Storesund J.E."/>
            <person name="Kallscheuer N."/>
            <person name="Luecker S."/>
            <person name="Lage O.M."/>
            <person name="Pohl T."/>
            <person name="Merkel B.J."/>
            <person name="Hornburger P."/>
            <person name="Mueller R.-W."/>
            <person name="Bruemmer F."/>
            <person name="Labrenz M."/>
            <person name="Spormann A.M."/>
            <person name="Op Den Camp H."/>
            <person name="Overmann J."/>
            <person name="Amann R."/>
            <person name="Jetten M.S.M."/>
            <person name="Mascher T."/>
            <person name="Medema M.H."/>
            <person name="Devos D.P."/>
            <person name="Kaster A.-K."/>
            <person name="Ovreas L."/>
            <person name="Rohde M."/>
            <person name="Galperin M.Y."/>
            <person name="Jogler C."/>
        </authorList>
    </citation>
    <scope>NUCLEOTIDE SEQUENCE [LARGE SCALE GENOMIC DNA]</scope>
    <source>
        <strain evidence="6 7">Pla52n</strain>
    </source>
</reference>
<dbReference type="AlphaFoldDB" id="A0A5C6A0C6"/>
<sequence>MKNAKTLAKSITTWEADKEQEEKQPDRASKDNVEFCNLIFAEAYLRGASDIHLEPFEQAFRARVRVDGALLQVAAGPLDDYPQISTRFKVISNLDISERRRPQEGRLRMIIEGRSIDYRVSSVPTLFGEKIVLRVVDASELRGDLTQLGMSQRDSQLMIEAISRQYGMCLVTGPTGSGKTTTLYSAISRLNQLDRNVTTIEDPVEFNVFGINQINVRRDLNMDFPQVLRLLLRQDPDVILVGEIRDEETANVSFQAALTGHMVLSTLHTNDTVSAVARLKDMGVEPFLICSGLNVVLAQRLTRRICDYCKVQINVTEQHLAALRISEKFAGQATFCAGRGCPNCNGSGFKGRVGIFEVLPMSSRFKDMIFKDASIAALREQAIKEGMRPLRVSALAKAAKGLISLEEASLFVLE</sequence>